<dbReference type="SUPFAM" id="SSF53474">
    <property type="entry name" value="alpha/beta-Hydrolases"/>
    <property type="match status" value="1"/>
</dbReference>
<evidence type="ECO:0000313" key="3">
    <source>
        <dbReference type="Proteomes" id="UP000199417"/>
    </source>
</evidence>
<name>A0A1G6ULL1_9NOCA</name>
<dbReference type="InterPro" id="IPR000073">
    <property type="entry name" value="AB_hydrolase_1"/>
</dbReference>
<dbReference type="STRING" id="168276.SAMN05444580_104211"/>
<dbReference type="GO" id="GO:0016020">
    <property type="term" value="C:membrane"/>
    <property type="evidence" value="ECO:0007669"/>
    <property type="project" value="TreeGrafter"/>
</dbReference>
<dbReference type="Gene3D" id="3.40.50.1820">
    <property type="entry name" value="alpha/beta hydrolase"/>
    <property type="match status" value="1"/>
</dbReference>
<dbReference type="InterPro" id="IPR050266">
    <property type="entry name" value="AB_hydrolase_sf"/>
</dbReference>
<accession>A0A1G6ULL1</accession>
<dbReference type="PANTHER" id="PTHR43798">
    <property type="entry name" value="MONOACYLGLYCEROL LIPASE"/>
    <property type="match status" value="1"/>
</dbReference>
<dbReference type="EMBL" id="FNAB01000004">
    <property type="protein sequence ID" value="SDD41425.1"/>
    <property type="molecule type" value="Genomic_DNA"/>
</dbReference>
<evidence type="ECO:0000259" key="1">
    <source>
        <dbReference type="Pfam" id="PF00561"/>
    </source>
</evidence>
<keyword evidence="3" id="KW-1185">Reference proteome</keyword>
<dbReference type="GO" id="GO:0003824">
    <property type="term" value="F:catalytic activity"/>
    <property type="evidence" value="ECO:0007669"/>
    <property type="project" value="UniProtKB-ARBA"/>
</dbReference>
<protein>
    <submittedName>
        <fullName evidence="2">Pimeloyl-ACP methyl ester carboxylesterase</fullName>
    </submittedName>
</protein>
<sequence length="306" mass="33589">MPKIGRFKNDASKQAYDRIYRELEGRWPVPSTQLAVPTSFGTTHVRKSGTGTQTPIVLVHALGANCLQWHIVIEDLCRDRVVYALDTIGTAGRSVQTAPLTGESDFATWVSEVLNELGVDRVHLVGYSQGAWHAVLVALNAPEHLASVTLIEPGGVFDKPSWSVLLKMIRAGMRRTDENIRKLNDWMSPGYVLNDLEFALAKEALNYRPGIGWARMLDDSEVRSIAVPMLVISGAETVVSTPERVAARLTDLLPQAEMEIYPGTGHGILGHIPDRVTPRILTFVGQHDSSVDSDVVRAPDRDSPVP</sequence>
<proteinExistence type="predicted"/>
<reference evidence="2 3" key="1">
    <citation type="submission" date="2016-10" db="EMBL/GenBank/DDBJ databases">
        <authorList>
            <person name="de Groot N.N."/>
        </authorList>
    </citation>
    <scope>NUCLEOTIDE SEQUENCE [LARGE SCALE GENOMIC DNA]</scope>
    <source>
        <strain evidence="2 3">JCM 11308</strain>
    </source>
</reference>
<dbReference type="PANTHER" id="PTHR43798:SF33">
    <property type="entry name" value="HYDROLASE, PUTATIVE (AFU_ORTHOLOGUE AFUA_2G14860)-RELATED"/>
    <property type="match status" value="1"/>
</dbReference>
<organism evidence="2 3">
    <name type="scientific">Rhodococcus tukisamuensis</name>
    <dbReference type="NCBI Taxonomy" id="168276"/>
    <lineage>
        <taxon>Bacteria</taxon>
        <taxon>Bacillati</taxon>
        <taxon>Actinomycetota</taxon>
        <taxon>Actinomycetes</taxon>
        <taxon>Mycobacteriales</taxon>
        <taxon>Nocardiaceae</taxon>
        <taxon>Rhodococcus</taxon>
    </lineage>
</organism>
<feature type="domain" description="AB hydrolase-1" evidence="1">
    <location>
        <begin position="55"/>
        <end position="173"/>
    </location>
</feature>
<dbReference type="RefSeq" id="WP_072844642.1">
    <property type="nucleotide sequence ID" value="NZ_FNAB01000004.1"/>
</dbReference>
<dbReference type="InterPro" id="IPR029058">
    <property type="entry name" value="AB_hydrolase_fold"/>
</dbReference>
<dbReference type="AlphaFoldDB" id="A0A1G6ULL1"/>
<dbReference type="Proteomes" id="UP000199417">
    <property type="component" value="Unassembled WGS sequence"/>
</dbReference>
<evidence type="ECO:0000313" key="2">
    <source>
        <dbReference type="EMBL" id="SDD41425.1"/>
    </source>
</evidence>
<dbReference type="Pfam" id="PF00561">
    <property type="entry name" value="Abhydrolase_1"/>
    <property type="match status" value="1"/>
</dbReference>
<gene>
    <name evidence="2" type="ORF">SAMN05444580_104211</name>
</gene>